<gene>
    <name evidence="2" type="ORF">PMAYCL1PPCAC_22505</name>
</gene>
<dbReference type="AlphaFoldDB" id="A0AAN5CX84"/>
<dbReference type="EMBL" id="BTRK01000005">
    <property type="protein sequence ID" value="GMR52309.1"/>
    <property type="molecule type" value="Genomic_DNA"/>
</dbReference>
<protein>
    <submittedName>
        <fullName evidence="2">Uncharacterized protein</fullName>
    </submittedName>
</protein>
<organism evidence="2 3">
    <name type="scientific">Pristionchus mayeri</name>
    <dbReference type="NCBI Taxonomy" id="1317129"/>
    <lineage>
        <taxon>Eukaryota</taxon>
        <taxon>Metazoa</taxon>
        <taxon>Ecdysozoa</taxon>
        <taxon>Nematoda</taxon>
        <taxon>Chromadorea</taxon>
        <taxon>Rhabditida</taxon>
        <taxon>Rhabditina</taxon>
        <taxon>Diplogasteromorpha</taxon>
        <taxon>Diplogasteroidea</taxon>
        <taxon>Neodiplogasteridae</taxon>
        <taxon>Pristionchus</taxon>
    </lineage>
</organism>
<evidence type="ECO:0000313" key="3">
    <source>
        <dbReference type="Proteomes" id="UP001328107"/>
    </source>
</evidence>
<keyword evidence="3" id="KW-1185">Reference proteome</keyword>
<feature type="compositionally biased region" description="Basic and acidic residues" evidence="1">
    <location>
        <begin position="74"/>
        <end position="84"/>
    </location>
</feature>
<evidence type="ECO:0000313" key="2">
    <source>
        <dbReference type="EMBL" id="GMR52309.1"/>
    </source>
</evidence>
<dbReference type="InterPro" id="IPR016024">
    <property type="entry name" value="ARM-type_fold"/>
</dbReference>
<feature type="region of interest" description="Disordered" evidence="1">
    <location>
        <begin position="74"/>
        <end position="95"/>
    </location>
</feature>
<reference evidence="3" key="1">
    <citation type="submission" date="2022-10" db="EMBL/GenBank/DDBJ databases">
        <title>Genome assembly of Pristionchus species.</title>
        <authorList>
            <person name="Yoshida K."/>
            <person name="Sommer R.J."/>
        </authorList>
    </citation>
    <scope>NUCLEOTIDE SEQUENCE [LARGE SCALE GENOMIC DNA]</scope>
    <source>
        <strain evidence="3">RS5460</strain>
    </source>
</reference>
<proteinExistence type="predicted"/>
<dbReference type="Proteomes" id="UP001328107">
    <property type="component" value="Unassembled WGS sequence"/>
</dbReference>
<comment type="caution">
    <text evidence="2">The sequence shown here is derived from an EMBL/GenBank/DDBJ whole genome shotgun (WGS) entry which is preliminary data.</text>
</comment>
<evidence type="ECO:0000256" key="1">
    <source>
        <dbReference type="SAM" id="MobiDB-lite"/>
    </source>
</evidence>
<dbReference type="SUPFAM" id="SSF48371">
    <property type="entry name" value="ARM repeat"/>
    <property type="match status" value="1"/>
</dbReference>
<name>A0AAN5CX84_9BILA</name>
<sequence>MKGTSFCHFLGPLLPLVFRLIDKCAKKKWALRLFSSLIIEGPDLALHYQPSIVPLLISSLSDVNPDARLRCHGREHSSRVEATRHQLPRVAGGND</sequence>
<accession>A0AAN5CX84</accession>